<feature type="transmembrane region" description="Helical" evidence="1">
    <location>
        <begin position="20"/>
        <end position="42"/>
    </location>
</feature>
<gene>
    <name evidence="2" type="ORF">BDN70DRAFT_934790</name>
</gene>
<dbReference type="AlphaFoldDB" id="A0A9P6CXY9"/>
<feature type="transmembrane region" description="Helical" evidence="1">
    <location>
        <begin position="113"/>
        <end position="137"/>
    </location>
</feature>
<keyword evidence="1" id="KW-0472">Membrane</keyword>
<feature type="transmembrane region" description="Helical" evidence="1">
    <location>
        <begin position="80"/>
        <end position="101"/>
    </location>
</feature>
<feature type="transmembrane region" description="Helical" evidence="1">
    <location>
        <begin position="241"/>
        <end position="265"/>
    </location>
</feature>
<name>A0A9P6CXY9_9AGAR</name>
<organism evidence="2 3">
    <name type="scientific">Pholiota conissans</name>
    <dbReference type="NCBI Taxonomy" id="109636"/>
    <lineage>
        <taxon>Eukaryota</taxon>
        <taxon>Fungi</taxon>
        <taxon>Dikarya</taxon>
        <taxon>Basidiomycota</taxon>
        <taxon>Agaricomycotina</taxon>
        <taxon>Agaricomycetes</taxon>
        <taxon>Agaricomycetidae</taxon>
        <taxon>Agaricales</taxon>
        <taxon>Agaricineae</taxon>
        <taxon>Strophariaceae</taxon>
        <taxon>Pholiota</taxon>
    </lineage>
</organism>
<dbReference type="OrthoDB" id="3250682at2759"/>
<evidence type="ECO:0000313" key="3">
    <source>
        <dbReference type="Proteomes" id="UP000807469"/>
    </source>
</evidence>
<keyword evidence="1" id="KW-1133">Transmembrane helix</keyword>
<proteinExistence type="predicted"/>
<feature type="transmembrane region" description="Helical" evidence="1">
    <location>
        <begin position="51"/>
        <end position="74"/>
    </location>
</feature>
<feature type="transmembrane region" description="Helical" evidence="1">
    <location>
        <begin position="195"/>
        <end position="216"/>
    </location>
</feature>
<keyword evidence="3" id="KW-1185">Reference proteome</keyword>
<dbReference type="Proteomes" id="UP000807469">
    <property type="component" value="Unassembled WGS sequence"/>
</dbReference>
<evidence type="ECO:0000256" key="1">
    <source>
        <dbReference type="SAM" id="Phobius"/>
    </source>
</evidence>
<reference evidence="2" key="1">
    <citation type="submission" date="2020-11" db="EMBL/GenBank/DDBJ databases">
        <authorList>
            <consortium name="DOE Joint Genome Institute"/>
            <person name="Ahrendt S."/>
            <person name="Riley R."/>
            <person name="Andreopoulos W."/>
            <person name="Labutti K."/>
            <person name="Pangilinan J."/>
            <person name="Ruiz-Duenas F.J."/>
            <person name="Barrasa J.M."/>
            <person name="Sanchez-Garcia M."/>
            <person name="Camarero S."/>
            <person name="Miyauchi S."/>
            <person name="Serrano A."/>
            <person name="Linde D."/>
            <person name="Babiker R."/>
            <person name="Drula E."/>
            <person name="Ayuso-Fernandez I."/>
            <person name="Pacheco R."/>
            <person name="Padilla G."/>
            <person name="Ferreira P."/>
            <person name="Barriuso J."/>
            <person name="Kellner H."/>
            <person name="Castanera R."/>
            <person name="Alfaro M."/>
            <person name="Ramirez L."/>
            <person name="Pisabarro A.G."/>
            <person name="Kuo A."/>
            <person name="Tritt A."/>
            <person name="Lipzen A."/>
            <person name="He G."/>
            <person name="Yan M."/>
            <person name="Ng V."/>
            <person name="Cullen D."/>
            <person name="Martin F."/>
            <person name="Rosso M.-N."/>
            <person name="Henrissat B."/>
            <person name="Hibbett D."/>
            <person name="Martinez A.T."/>
            <person name="Grigoriev I.V."/>
        </authorList>
    </citation>
    <scope>NUCLEOTIDE SEQUENCE</scope>
    <source>
        <strain evidence="2">CIRM-BRFM 674</strain>
    </source>
</reference>
<keyword evidence="1" id="KW-0812">Transmembrane</keyword>
<comment type="caution">
    <text evidence="2">The sequence shown here is derived from an EMBL/GenBank/DDBJ whole genome shotgun (WGS) entry which is preliminary data.</text>
</comment>
<feature type="transmembrane region" description="Helical" evidence="1">
    <location>
        <begin position="157"/>
        <end position="175"/>
    </location>
</feature>
<dbReference type="EMBL" id="MU155283">
    <property type="protein sequence ID" value="KAF9476769.1"/>
    <property type="molecule type" value="Genomic_DNA"/>
</dbReference>
<accession>A0A9P6CXY9</accession>
<protein>
    <submittedName>
        <fullName evidence="2">Uncharacterized protein</fullName>
    </submittedName>
</protein>
<sequence>MPPFVPQDVETSEIANNFNATLFGNFFMGIYTAIYCGTIYVYHRKASSKNYLVPVIVTILYLCNLGQFGIQWYLTFPVPFFIALNVLTVVVLILPDVLLIWRCFNLWGRSRRVVVIPALLTFTATALLLIQTVSVVVVPQSDQAAAAIMDHVATAGYIITAFTTLVCTILISYRIHSFSKLQAFSTRRFKHIADIVIQSGAVYSLSLIVCGIAIMVSDLSEDVVLQSNVSITANDRSYLRIYAFLIWTQSNVLFIAGVSATAMVARVCMLADKPNSLPSAHLSGLHIQSRAAPNADMITRTMDIRRLDDGVLIS</sequence>
<evidence type="ECO:0000313" key="2">
    <source>
        <dbReference type="EMBL" id="KAF9476769.1"/>
    </source>
</evidence>